<dbReference type="InterPro" id="IPR003965">
    <property type="entry name" value="Fatty_acid_synthase"/>
</dbReference>
<protein>
    <submittedName>
        <fullName evidence="3">MaoC family dehydratase</fullName>
    </submittedName>
</protein>
<sequence length="159" mass="17290">MATMNSIPYEQLTIGDRARYHKTLTGQDVLLFAHTSGDRNPVHLDEAYARTTPFKGRIAHGMWSAGLISAALATVLPGPGSIYLGQTLRFLRPVRIGDRLTVELEVTGKQDEKRRVTLACRVLNQDGKVVVEGEAEVIPPPKAAEVEVPELPGIHIGDG</sequence>
<dbReference type="AlphaFoldDB" id="A0A831W4M5"/>
<dbReference type="SUPFAM" id="SSF54637">
    <property type="entry name" value="Thioesterase/thiol ester dehydrase-isomerase"/>
    <property type="match status" value="1"/>
</dbReference>
<dbReference type="GO" id="GO:0006633">
    <property type="term" value="P:fatty acid biosynthetic process"/>
    <property type="evidence" value="ECO:0007669"/>
    <property type="project" value="InterPro"/>
</dbReference>
<gene>
    <name evidence="3" type="ORF">ENI96_15005</name>
</gene>
<dbReference type="InterPro" id="IPR050965">
    <property type="entry name" value="UPF0336/Enoyl-CoA_hydratase"/>
</dbReference>
<dbReference type="GO" id="GO:0019171">
    <property type="term" value="F:(3R)-hydroxyacyl-[acyl-carrier-protein] dehydratase activity"/>
    <property type="evidence" value="ECO:0007669"/>
    <property type="project" value="TreeGrafter"/>
</dbReference>
<dbReference type="PANTHER" id="PTHR43437:SF3">
    <property type="entry name" value="HYDROXYACYL-THIOESTER DEHYDRATASE TYPE 2, MITOCHONDRIAL"/>
    <property type="match status" value="1"/>
</dbReference>
<reference evidence="3" key="1">
    <citation type="journal article" date="2020" name="mSystems">
        <title>Genome- and Community-Level Interaction Insights into Carbon Utilization and Element Cycling Functions of Hydrothermarchaeota in Hydrothermal Sediment.</title>
        <authorList>
            <person name="Zhou Z."/>
            <person name="Liu Y."/>
            <person name="Xu W."/>
            <person name="Pan J."/>
            <person name="Luo Z.H."/>
            <person name="Li M."/>
        </authorList>
    </citation>
    <scope>NUCLEOTIDE SEQUENCE [LARGE SCALE GENOMIC DNA]</scope>
    <source>
        <strain evidence="3">HyVt-443</strain>
    </source>
</reference>
<dbReference type="GO" id="GO:0004312">
    <property type="term" value="F:fatty acid synthase activity"/>
    <property type="evidence" value="ECO:0007669"/>
    <property type="project" value="InterPro"/>
</dbReference>
<dbReference type="Pfam" id="PF01575">
    <property type="entry name" value="MaoC_dehydratas"/>
    <property type="match status" value="1"/>
</dbReference>
<dbReference type="InterPro" id="IPR029069">
    <property type="entry name" value="HotDog_dom_sf"/>
</dbReference>
<keyword evidence="1" id="KW-0456">Lyase</keyword>
<dbReference type="PANTHER" id="PTHR43437">
    <property type="entry name" value="HYDROXYACYL-THIOESTER DEHYDRATASE TYPE 2, MITOCHONDRIAL-RELATED"/>
    <property type="match status" value="1"/>
</dbReference>
<dbReference type="CDD" id="cd03449">
    <property type="entry name" value="R_hydratase"/>
    <property type="match status" value="1"/>
</dbReference>
<dbReference type="Gene3D" id="3.10.129.10">
    <property type="entry name" value="Hotdog Thioesterase"/>
    <property type="match status" value="1"/>
</dbReference>
<evidence type="ECO:0000256" key="1">
    <source>
        <dbReference type="ARBA" id="ARBA00023239"/>
    </source>
</evidence>
<dbReference type="Proteomes" id="UP000886251">
    <property type="component" value="Unassembled WGS sequence"/>
</dbReference>
<accession>A0A831W4M5</accession>
<proteinExistence type="predicted"/>
<evidence type="ECO:0000313" key="3">
    <source>
        <dbReference type="EMBL" id="HEB97729.1"/>
    </source>
</evidence>
<evidence type="ECO:0000259" key="2">
    <source>
        <dbReference type="Pfam" id="PF01575"/>
    </source>
</evidence>
<dbReference type="EMBL" id="DRKP01000188">
    <property type="protein sequence ID" value="HEB97729.1"/>
    <property type="molecule type" value="Genomic_DNA"/>
</dbReference>
<organism evidence="3">
    <name type="scientific">Sedimenticola thiotaurini</name>
    <dbReference type="NCBI Taxonomy" id="1543721"/>
    <lineage>
        <taxon>Bacteria</taxon>
        <taxon>Pseudomonadati</taxon>
        <taxon>Pseudomonadota</taxon>
        <taxon>Gammaproteobacteria</taxon>
        <taxon>Chromatiales</taxon>
        <taxon>Sedimenticolaceae</taxon>
        <taxon>Sedimenticola</taxon>
    </lineage>
</organism>
<name>A0A831W4M5_9GAMM</name>
<comment type="caution">
    <text evidence="3">The sequence shown here is derived from an EMBL/GenBank/DDBJ whole genome shotgun (WGS) entry which is preliminary data.</text>
</comment>
<dbReference type="InterPro" id="IPR002539">
    <property type="entry name" value="MaoC-like_dom"/>
</dbReference>
<dbReference type="FunFam" id="3.10.129.10:FF:000042">
    <property type="entry name" value="MaoC domain protein dehydratase"/>
    <property type="match status" value="1"/>
</dbReference>
<feature type="domain" description="MaoC-like" evidence="2">
    <location>
        <begin position="18"/>
        <end position="118"/>
    </location>
</feature>
<dbReference type="PRINTS" id="PR01483">
    <property type="entry name" value="FASYNTHASE"/>
</dbReference>
<dbReference type="GO" id="GO:0005835">
    <property type="term" value="C:fatty acid synthase complex"/>
    <property type="evidence" value="ECO:0007669"/>
    <property type="project" value="InterPro"/>
</dbReference>